<gene>
    <name evidence="1" type="ORF">D5086_008191</name>
</gene>
<organism evidence="1 2">
    <name type="scientific">Populus alba</name>
    <name type="common">White poplar</name>
    <dbReference type="NCBI Taxonomy" id="43335"/>
    <lineage>
        <taxon>Eukaryota</taxon>
        <taxon>Viridiplantae</taxon>
        <taxon>Streptophyta</taxon>
        <taxon>Embryophyta</taxon>
        <taxon>Tracheophyta</taxon>
        <taxon>Spermatophyta</taxon>
        <taxon>Magnoliopsida</taxon>
        <taxon>eudicotyledons</taxon>
        <taxon>Gunneridae</taxon>
        <taxon>Pentapetalae</taxon>
        <taxon>rosids</taxon>
        <taxon>fabids</taxon>
        <taxon>Malpighiales</taxon>
        <taxon>Salicaceae</taxon>
        <taxon>Saliceae</taxon>
        <taxon>Populus</taxon>
    </lineage>
</organism>
<proteinExistence type="predicted"/>
<keyword evidence="2" id="KW-1185">Reference proteome</keyword>
<dbReference type="Proteomes" id="UP000309997">
    <property type="component" value="Unassembled WGS sequence"/>
</dbReference>
<evidence type="ECO:0000313" key="1">
    <source>
        <dbReference type="EMBL" id="KAL3596554.1"/>
    </source>
</evidence>
<accession>A0ACC4CF38</accession>
<sequence length="314" mass="34953">MNVMWAGLVLLEFRGRVNSDPFRALSNWNPSDIDPCSWSGVHCAAGKVQILDLSGFSLEGTLAPELGKLVNLTSLVLYRNHFTGAIPKEIGELRKLELLDLRNNNFSGAIPEEIGRLLSLKHLLLRDNNFEGSIPLEIRRLNLLSEFRFDGNLASAAATGVSFVNRKLGHGWKHLNGAKFIHIFPIKGAFMRLPDFHDIANYYLSSPVTSSVHLRVVDLPLNQLLLLPTTARSSGEAFPAIPNHRKHQPQSPMPLDSPANPPTIGAKASTHSAEKPFERTILTSIEFLWKYIQDVFPNHSNRGCLDHFCSRLAL</sequence>
<protein>
    <submittedName>
        <fullName evidence="1">Uncharacterized protein</fullName>
    </submittedName>
</protein>
<reference evidence="1 2" key="1">
    <citation type="journal article" date="2024" name="Plant Biotechnol. J.">
        <title>Genome and CRISPR/Cas9 system of a widespread forest tree (Populus alba) in the world.</title>
        <authorList>
            <person name="Liu Y.J."/>
            <person name="Jiang P.F."/>
            <person name="Han X.M."/>
            <person name="Li X.Y."/>
            <person name="Wang H.M."/>
            <person name="Wang Y.J."/>
            <person name="Wang X.X."/>
            <person name="Zeng Q.Y."/>
        </authorList>
    </citation>
    <scope>NUCLEOTIDE SEQUENCE [LARGE SCALE GENOMIC DNA]</scope>
    <source>
        <strain evidence="2">cv. PAL-ZL1</strain>
    </source>
</reference>
<name>A0ACC4CF38_POPAL</name>
<evidence type="ECO:0000313" key="2">
    <source>
        <dbReference type="Proteomes" id="UP000309997"/>
    </source>
</evidence>
<dbReference type="EMBL" id="RCHU02000004">
    <property type="protein sequence ID" value="KAL3596554.1"/>
    <property type="molecule type" value="Genomic_DNA"/>
</dbReference>
<comment type="caution">
    <text evidence="1">The sequence shown here is derived from an EMBL/GenBank/DDBJ whole genome shotgun (WGS) entry which is preliminary data.</text>
</comment>